<dbReference type="Proteomes" id="UP001500547">
    <property type="component" value="Unassembled WGS sequence"/>
</dbReference>
<dbReference type="InterPro" id="IPR003826">
    <property type="entry name" value="AdoMetDC_fam_prok"/>
</dbReference>
<evidence type="ECO:0000256" key="2">
    <source>
        <dbReference type="ARBA" id="ARBA00022691"/>
    </source>
</evidence>
<evidence type="ECO:0000256" key="1">
    <source>
        <dbReference type="ARBA" id="ARBA00001928"/>
    </source>
</evidence>
<evidence type="ECO:0000256" key="6">
    <source>
        <dbReference type="ARBA" id="ARBA00023115"/>
    </source>
</evidence>
<dbReference type="InterPro" id="IPR042284">
    <property type="entry name" value="AdoMetDC_N"/>
</dbReference>
<keyword evidence="10" id="KW-0670">Pyruvate</keyword>
<reference evidence="12" key="1">
    <citation type="journal article" date="2019" name="Int. J. Syst. Evol. Microbiol.">
        <title>The Global Catalogue of Microorganisms (GCM) 10K type strain sequencing project: providing services to taxonomists for standard genome sequencing and annotation.</title>
        <authorList>
            <consortium name="The Broad Institute Genomics Platform"/>
            <consortium name="The Broad Institute Genome Sequencing Center for Infectious Disease"/>
            <person name="Wu L."/>
            <person name="Ma J."/>
        </authorList>
    </citation>
    <scope>NUCLEOTIDE SEQUENCE [LARGE SCALE GENOMIC DNA]</scope>
    <source>
        <strain evidence="12">JCM 18715</strain>
    </source>
</reference>
<dbReference type="InterPro" id="IPR017716">
    <property type="entry name" value="S-AdoMet_deCOase_pro-enz"/>
</dbReference>
<proteinExistence type="predicted"/>
<keyword evidence="2" id="KW-0949">S-adenosyl-L-methionine</keyword>
<sequence length="119" mass="12563">MAGQHLLLDLDGAAPALLGDAPAIERLLREAAALAGATVIHSHFHHFGPGMGVTGVLLLRESHISIHTWPENAFAAVDIFMCGEAQPRLAARHIEQGLQAAGQLRVVSRHSTHVSDTAA</sequence>
<dbReference type="NCBIfam" id="TIGR03330">
    <property type="entry name" value="SAM_DCase_Bsu"/>
    <property type="match status" value="1"/>
</dbReference>
<evidence type="ECO:0000256" key="10">
    <source>
        <dbReference type="ARBA" id="ARBA00023317"/>
    </source>
</evidence>
<dbReference type="SUPFAM" id="SSF56276">
    <property type="entry name" value="S-adenosylmethionine decarboxylase"/>
    <property type="match status" value="1"/>
</dbReference>
<dbReference type="PANTHER" id="PTHR33866:SF2">
    <property type="entry name" value="S-ADENOSYLMETHIONINE DECARBOXYLASE PROENZYME"/>
    <property type="match status" value="1"/>
</dbReference>
<evidence type="ECO:0000256" key="7">
    <source>
        <dbReference type="ARBA" id="ARBA00023145"/>
    </source>
</evidence>
<keyword evidence="12" id="KW-1185">Reference proteome</keyword>
<keyword evidence="3" id="KW-0210">Decarboxylase</keyword>
<keyword evidence="5" id="KW-0745">Spermidine biosynthesis</keyword>
<comment type="caution">
    <text evidence="11">The sequence shown here is derived from an EMBL/GenBank/DDBJ whole genome shotgun (WGS) entry which is preliminary data.</text>
</comment>
<name>A0ABP9QR26_9RHOO</name>
<evidence type="ECO:0000256" key="3">
    <source>
        <dbReference type="ARBA" id="ARBA00022793"/>
    </source>
</evidence>
<dbReference type="InterPro" id="IPR042286">
    <property type="entry name" value="AdoMetDC_C"/>
</dbReference>
<dbReference type="Gene3D" id="3.30.360.110">
    <property type="entry name" value="S-adenosylmethionine decarboxylase domain"/>
    <property type="match status" value="1"/>
</dbReference>
<organism evidence="11 12">
    <name type="scientific">Viridibacterium curvum</name>
    <dbReference type="NCBI Taxonomy" id="1101404"/>
    <lineage>
        <taxon>Bacteria</taxon>
        <taxon>Pseudomonadati</taxon>
        <taxon>Pseudomonadota</taxon>
        <taxon>Betaproteobacteria</taxon>
        <taxon>Rhodocyclales</taxon>
        <taxon>Rhodocyclaceae</taxon>
        <taxon>Viridibacterium</taxon>
    </lineage>
</organism>
<dbReference type="Gene3D" id="3.30.160.750">
    <property type="match status" value="1"/>
</dbReference>
<keyword evidence="4" id="KW-0068">Autocatalytic cleavage</keyword>
<gene>
    <name evidence="11" type="ORF">GCM10025770_21730</name>
</gene>
<keyword evidence="9" id="KW-0704">Schiff base</keyword>
<evidence type="ECO:0000313" key="11">
    <source>
        <dbReference type="EMBL" id="GAA5165727.1"/>
    </source>
</evidence>
<dbReference type="InterPro" id="IPR016067">
    <property type="entry name" value="S-AdoMet_deCO2ase_core"/>
</dbReference>
<evidence type="ECO:0000256" key="9">
    <source>
        <dbReference type="ARBA" id="ARBA00023270"/>
    </source>
</evidence>
<evidence type="ECO:0000256" key="4">
    <source>
        <dbReference type="ARBA" id="ARBA00022813"/>
    </source>
</evidence>
<keyword evidence="8" id="KW-0456">Lyase</keyword>
<keyword evidence="6" id="KW-0620">Polyamine biosynthesis</keyword>
<dbReference type="RefSeq" id="WP_345532968.1">
    <property type="nucleotide sequence ID" value="NZ_BAABLD010000008.1"/>
</dbReference>
<accession>A0ABP9QR26</accession>
<evidence type="ECO:0000313" key="12">
    <source>
        <dbReference type="Proteomes" id="UP001500547"/>
    </source>
</evidence>
<dbReference type="EMBL" id="BAABLD010000008">
    <property type="protein sequence ID" value="GAA5165727.1"/>
    <property type="molecule type" value="Genomic_DNA"/>
</dbReference>
<evidence type="ECO:0000256" key="8">
    <source>
        <dbReference type="ARBA" id="ARBA00023239"/>
    </source>
</evidence>
<keyword evidence="7" id="KW-0865">Zymogen</keyword>
<comment type="cofactor">
    <cofactor evidence="1">
        <name>pyruvate</name>
        <dbReference type="ChEBI" id="CHEBI:15361"/>
    </cofactor>
</comment>
<evidence type="ECO:0000256" key="5">
    <source>
        <dbReference type="ARBA" id="ARBA00023066"/>
    </source>
</evidence>
<dbReference type="PANTHER" id="PTHR33866">
    <property type="entry name" value="S-ADENOSYLMETHIONINE DECARBOXYLASE PROENZYME"/>
    <property type="match status" value="1"/>
</dbReference>
<protein>
    <submittedName>
        <fullName evidence="11">Uncharacterized protein</fullName>
    </submittedName>
</protein>
<dbReference type="Pfam" id="PF02675">
    <property type="entry name" value="AdoMet_dc"/>
    <property type="match status" value="1"/>
</dbReference>